<dbReference type="AlphaFoldDB" id="A0AAN6P0T3"/>
<sequence>MLAAVEAVGHKIAHLALAWLCLTVIAPPGSTGAPREVPVPLTPREPRPPYRLRFLLLNCLSSQAFASNRPAWVIPKGFETRAGTFFARAWFWPWWSLPLLAPPTGPEKQQVVPPVPAILTCPRRLWQRIGSILFLFFFPPIQRQGSIPSLSSSFNSLPLFFPPPPSTFPSLHSSLSLRSPPNLYSRP</sequence>
<proteinExistence type="predicted"/>
<comment type="caution">
    <text evidence="2">The sequence shown here is derived from an EMBL/GenBank/DDBJ whole genome shotgun (WGS) entry which is preliminary data.</text>
</comment>
<evidence type="ECO:0000256" key="1">
    <source>
        <dbReference type="SAM" id="SignalP"/>
    </source>
</evidence>
<evidence type="ECO:0000313" key="3">
    <source>
        <dbReference type="Proteomes" id="UP001303222"/>
    </source>
</evidence>
<dbReference type="Proteomes" id="UP001303222">
    <property type="component" value="Unassembled WGS sequence"/>
</dbReference>
<name>A0AAN6P0T3_9PEZI</name>
<evidence type="ECO:0008006" key="4">
    <source>
        <dbReference type="Google" id="ProtNLM"/>
    </source>
</evidence>
<evidence type="ECO:0000313" key="2">
    <source>
        <dbReference type="EMBL" id="KAK3955515.1"/>
    </source>
</evidence>
<gene>
    <name evidence="2" type="ORF">QBC32DRAFT_34382</name>
</gene>
<organism evidence="2 3">
    <name type="scientific">Pseudoneurospora amorphoporcata</name>
    <dbReference type="NCBI Taxonomy" id="241081"/>
    <lineage>
        <taxon>Eukaryota</taxon>
        <taxon>Fungi</taxon>
        <taxon>Dikarya</taxon>
        <taxon>Ascomycota</taxon>
        <taxon>Pezizomycotina</taxon>
        <taxon>Sordariomycetes</taxon>
        <taxon>Sordariomycetidae</taxon>
        <taxon>Sordariales</taxon>
        <taxon>Sordariaceae</taxon>
        <taxon>Pseudoneurospora</taxon>
    </lineage>
</organism>
<protein>
    <recommendedName>
        <fullName evidence="4">Secreted protein</fullName>
    </recommendedName>
</protein>
<reference evidence="2" key="2">
    <citation type="submission" date="2023-06" db="EMBL/GenBank/DDBJ databases">
        <authorList>
            <consortium name="Lawrence Berkeley National Laboratory"/>
            <person name="Mondo S.J."/>
            <person name="Hensen N."/>
            <person name="Bonometti L."/>
            <person name="Westerberg I."/>
            <person name="Brannstrom I.O."/>
            <person name="Guillou S."/>
            <person name="Cros-Aarteil S."/>
            <person name="Calhoun S."/>
            <person name="Haridas S."/>
            <person name="Kuo A."/>
            <person name="Pangilinan J."/>
            <person name="Riley R."/>
            <person name="Labutti K."/>
            <person name="Andreopoulos B."/>
            <person name="Lipzen A."/>
            <person name="Chen C."/>
            <person name="Yanf M."/>
            <person name="Daum C."/>
            <person name="Ng V."/>
            <person name="Clum A."/>
            <person name="Steindorff A."/>
            <person name="Ohm R."/>
            <person name="Martin F."/>
            <person name="Silar P."/>
            <person name="Natvig D."/>
            <person name="Lalanne C."/>
            <person name="Gautier V."/>
            <person name="Ament-Velasquez S.L."/>
            <person name="Kruys A."/>
            <person name="Hutchinson M.I."/>
            <person name="Powell A.J."/>
            <person name="Barry K."/>
            <person name="Miller A.N."/>
            <person name="Grigoriev I.V."/>
            <person name="Debuchy R."/>
            <person name="Gladieux P."/>
            <person name="Thoren M.H."/>
            <person name="Johannesson H."/>
        </authorList>
    </citation>
    <scope>NUCLEOTIDE SEQUENCE</scope>
    <source>
        <strain evidence="2">CBS 626.80</strain>
    </source>
</reference>
<feature type="chain" id="PRO_5042988487" description="Secreted protein" evidence="1">
    <location>
        <begin position="33"/>
        <end position="187"/>
    </location>
</feature>
<dbReference type="EMBL" id="MU859075">
    <property type="protein sequence ID" value="KAK3955515.1"/>
    <property type="molecule type" value="Genomic_DNA"/>
</dbReference>
<keyword evidence="1" id="KW-0732">Signal</keyword>
<reference evidence="2" key="1">
    <citation type="journal article" date="2023" name="Mol. Phylogenet. Evol.">
        <title>Genome-scale phylogeny and comparative genomics of the fungal order Sordariales.</title>
        <authorList>
            <person name="Hensen N."/>
            <person name="Bonometti L."/>
            <person name="Westerberg I."/>
            <person name="Brannstrom I.O."/>
            <person name="Guillou S."/>
            <person name="Cros-Aarteil S."/>
            <person name="Calhoun S."/>
            <person name="Haridas S."/>
            <person name="Kuo A."/>
            <person name="Mondo S."/>
            <person name="Pangilinan J."/>
            <person name="Riley R."/>
            <person name="LaButti K."/>
            <person name="Andreopoulos B."/>
            <person name="Lipzen A."/>
            <person name="Chen C."/>
            <person name="Yan M."/>
            <person name="Daum C."/>
            <person name="Ng V."/>
            <person name="Clum A."/>
            <person name="Steindorff A."/>
            <person name="Ohm R.A."/>
            <person name="Martin F."/>
            <person name="Silar P."/>
            <person name="Natvig D.O."/>
            <person name="Lalanne C."/>
            <person name="Gautier V."/>
            <person name="Ament-Velasquez S.L."/>
            <person name="Kruys A."/>
            <person name="Hutchinson M.I."/>
            <person name="Powell A.J."/>
            <person name="Barry K."/>
            <person name="Miller A.N."/>
            <person name="Grigoriev I.V."/>
            <person name="Debuchy R."/>
            <person name="Gladieux P."/>
            <person name="Hiltunen Thoren M."/>
            <person name="Johannesson H."/>
        </authorList>
    </citation>
    <scope>NUCLEOTIDE SEQUENCE</scope>
    <source>
        <strain evidence="2">CBS 626.80</strain>
    </source>
</reference>
<feature type="signal peptide" evidence="1">
    <location>
        <begin position="1"/>
        <end position="32"/>
    </location>
</feature>
<accession>A0AAN6P0T3</accession>
<keyword evidence="3" id="KW-1185">Reference proteome</keyword>